<dbReference type="InterPro" id="IPR002893">
    <property type="entry name" value="Znf_MYND"/>
</dbReference>
<evidence type="ECO:0000256" key="3">
    <source>
        <dbReference type="ARBA" id="ARBA00022833"/>
    </source>
</evidence>
<dbReference type="EMBL" id="KN834812">
    <property type="protein sequence ID" value="KIK54830.1"/>
    <property type="molecule type" value="Genomic_DNA"/>
</dbReference>
<dbReference type="OrthoDB" id="341421at2759"/>
<reference evidence="6 7" key="1">
    <citation type="submission" date="2014-04" db="EMBL/GenBank/DDBJ databases">
        <title>Evolutionary Origins and Diversification of the Mycorrhizal Mutualists.</title>
        <authorList>
            <consortium name="DOE Joint Genome Institute"/>
            <consortium name="Mycorrhizal Genomics Consortium"/>
            <person name="Kohler A."/>
            <person name="Kuo A."/>
            <person name="Nagy L.G."/>
            <person name="Floudas D."/>
            <person name="Copeland A."/>
            <person name="Barry K.W."/>
            <person name="Cichocki N."/>
            <person name="Veneault-Fourrey C."/>
            <person name="LaButti K."/>
            <person name="Lindquist E.A."/>
            <person name="Lipzen A."/>
            <person name="Lundell T."/>
            <person name="Morin E."/>
            <person name="Murat C."/>
            <person name="Riley R."/>
            <person name="Ohm R."/>
            <person name="Sun H."/>
            <person name="Tunlid A."/>
            <person name="Henrissat B."/>
            <person name="Grigoriev I.V."/>
            <person name="Hibbett D.S."/>
            <person name="Martin F."/>
        </authorList>
    </citation>
    <scope>NUCLEOTIDE SEQUENCE [LARGE SCALE GENOMIC DNA]</scope>
    <source>
        <strain evidence="6 7">FD-317 M1</strain>
    </source>
</reference>
<keyword evidence="1" id="KW-0479">Metal-binding</keyword>
<keyword evidence="2 4" id="KW-0863">Zinc-finger</keyword>
<feature type="domain" description="MYND-type" evidence="5">
    <location>
        <begin position="455"/>
        <end position="503"/>
    </location>
</feature>
<organism evidence="6 7">
    <name type="scientific">Collybiopsis luxurians FD-317 M1</name>
    <dbReference type="NCBI Taxonomy" id="944289"/>
    <lineage>
        <taxon>Eukaryota</taxon>
        <taxon>Fungi</taxon>
        <taxon>Dikarya</taxon>
        <taxon>Basidiomycota</taxon>
        <taxon>Agaricomycotina</taxon>
        <taxon>Agaricomycetes</taxon>
        <taxon>Agaricomycetidae</taxon>
        <taxon>Agaricales</taxon>
        <taxon>Marasmiineae</taxon>
        <taxon>Omphalotaceae</taxon>
        <taxon>Collybiopsis</taxon>
        <taxon>Collybiopsis luxurians</taxon>
    </lineage>
</organism>
<dbReference type="Proteomes" id="UP000053593">
    <property type="component" value="Unassembled WGS sequence"/>
</dbReference>
<dbReference type="Pfam" id="PF01753">
    <property type="entry name" value="zf-MYND"/>
    <property type="match status" value="1"/>
</dbReference>
<dbReference type="SUPFAM" id="SSF144232">
    <property type="entry name" value="HIT/MYND zinc finger-like"/>
    <property type="match status" value="1"/>
</dbReference>
<evidence type="ECO:0000256" key="4">
    <source>
        <dbReference type="PROSITE-ProRule" id="PRU00134"/>
    </source>
</evidence>
<evidence type="ECO:0000256" key="1">
    <source>
        <dbReference type="ARBA" id="ARBA00022723"/>
    </source>
</evidence>
<proteinExistence type="predicted"/>
<evidence type="ECO:0000313" key="7">
    <source>
        <dbReference type="Proteomes" id="UP000053593"/>
    </source>
</evidence>
<dbReference type="Gene3D" id="6.10.140.2220">
    <property type="match status" value="1"/>
</dbReference>
<keyword evidence="7" id="KW-1185">Reference proteome</keyword>
<dbReference type="PROSITE" id="PS50865">
    <property type="entry name" value="ZF_MYND_2"/>
    <property type="match status" value="1"/>
</dbReference>
<evidence type="ECO:0000256" key="2">
    <source>
        <dbReference type="ARBA" id="ARBA00022771"/>
    </source>
</evidence>
<evidence type="ECO:0000313" key="6">
    <source>
        <dbReference type="EMBL" id="KIK54830.1"/>
    </source>
</evidence>
<evidence type="ECO:0000259" key="5">
    <source>
        <dbReference type="PROSITE" id="PS50865"/>
    </source>
</evidence>
<dbReference type="AlphaFoldDB" id="A0A0D0AW80"/>
<protein>
    <recommendedName>
        <fullName evidence="5">MYND-type domain-containing protein</fullName>
    </recommendedName>
</protein>
<name>A0A0D0AW80_9AGAR</name>
<sequence>MSQSRYLYSKTRRLAWEGSTAEILRLADLANDSNIIDILSVFHRHVKKPPSDFKLDTALPITDRVAAATASVSAICKLHVTSRMKWNRDLTIGGKSLSSVWTRLWPDLWRWLETGVYLSSREAPFLDSNRQRLLGEPLVQDMNRRKTFFDTSVGLLNALLKSDHISSSLFHSTNGFIECLVEGFLYAIKTESAVLFPIAPSIADYMDADDTLKFLLVLERYQPEDGIGVIFAHAKYLTYKRDYSPYALDIITSLLRVMYLSVRSGPLRLALVRMNVLKFLTDMIGRCCSQSMLSSMDSVRYHSFANILSICLYLIHLILTADISVLFVHQILDDNLLIHLLRIQVVLERIKVFIPDVRECAGLLENVKSVFDSIGKFLAYPSIMRRVSRAQKTVQRLGIFEKYIVSQSDSGRPSTSGSHDIFRIIGDSWANMCAEVRANQEILSRIASSGRVCSNAECPRVFLDPTIIFQKCSQCLQACYCSKECQRADWKRKPEELSHKTKCHLAVEDAPGGLRSPVDELDVQGASRIIVSKMAENADMCRRITQLIHNFCPIEDPQMNADHPFFIPTVRIIYRTEQKHPLIDVLPLFDVLLPQIEDHREARDLGPFEKENAMKLYKAFGDSNSEAVLYWRCALPLGWYDAACSAREMRRVLVYVVLRNLTVARSLSVGPWNQDTGSLIN</sequence>
<gene>
    <name evidence="6" type="ORF">GYMLUDRAFT_76850</name>
</gene>
<keyword evidence="3" id="KW-0862">Zinc</keyword>
<dbReference type="GO" id="GO:0008270">
    <property type="term" value="F:zinc ion binding"/>
    <property type="evidence" value="ECO:0007669"/>
    <property type="project" value="UniProtKB-KW"/>
</dbReference>
<accession>A0A0D0AW80</accession>
<dbReference type="HOGENOM" id="CLU_403869_0_0_1"/>